<evidence type="ECO:0000313" key="2">
    <source>
        <dbReference type="EMBL" id="CAG5010916.1"/>
    </source>
</evidence>
<dbReference type="AlphaFoldDB" id="A0A8S3X8S3"/>
<name>A0A8S3X8S3_PARAO</name>
<reference evidence="2" key="1">
    <citation type="submission" date="2021-04" db="EMBL/GenBank/DDBJ databases">
        <authorList>
            <person name="Tunstrom K."/>
        </authorList>
    </citation>
    <scope>NUCLEOTIDE SEQUENCE</scope>
</reference>
<evidence type="ECO:0000256" key="1">
    <source>
        <dbReference type="SAM" id="Coils"/>
    </source>
</evidence>
<comment type="caution">
    <text evidence="2">The sequence shown here is derived from an EMBL/GenBank/DDBJ whole genome shotgun (WGS) entry which is preliminary data.</text>
</comment>
<sequence>MDGDFDVDFKPFLDYISPENLNKQLKNCGVFTGNDQLGFEPFIKLLNKAIDKMRTLLQTETDHLEATWMDANGCLDQMEYLGSIVTNYKTRMRKLEKLRNELQRVRKEVLLLKLDTTELYTQAKVLAEKIRQKIVMQNITVEALNRFVTRHTNLMSKIKSNLVKLNTYKLKYSQDYLDSTMETFSAERPKNSTLLRMEAELRKRTLKELAKNAERFNNMALPILEPIRTLNTFDLGTQSASTRSTIVIDNSDDDDNIL</sequence>
<dbReference type="EMBL" id="CAJQZP010001037">
    <property type="protein sequence ID" value="CAG5010916.1"/>
    <property type="molecule type" value="Genomic_DNA"/>
</dbReference>
<organism evidence="2 3">
    <name type="scientific">Parnassius apollo</name>
    <name type="common">Apollo butterfly</name>
    <name type="synonym">Papilio apollo</name>
    <dbReference type="NCBI Taxonomy" id="110799"/>
    <lineage>
        <taxon>Eukaryota</taxon>
        <taxon>Metazoa</taxon>
        <taxon>Ecdysozoa</taxon>
        <taxon>Arthropoda</taxon>
        <taxon>Hexapoda</taxon>
        <taxon>Insecta</taxon>
        <taxon>Pterygota</taxon>
        <taxon>Neoptera</taxon>
        <taxon>Endopterygota</taxon>
        <taxon>Lepidoptera</taxon>
        <taxon>Glossata</taxon>
        <taxon>Ditrysia</taxon>
        <taxon>Papilionoidea</taxon>
        <taxon>Papilionidae</taxon>
        <taxon>Parnassiinae</taxon>
        <taxon>Parnassini</taxon>
        <taxon>Parnassius</taxon>
        <taxon>Parnassius</taxon>
    </lineage>
</organism>
<dbReference type="Proteomes" id="UP000691718">
    <property type="component" value="Unassembled WGS sequence"/>
</dbReference>
<feature type="coiled-coil region" evidence="1">
    <location>
        <begin position="85"/>
        <end position="115"/>
    </location>
</feature>
<keyword evidence="1" id="KW-0175">Coiled coil</keyword>
<gene>
    <name evidence="2" type="ORF">PAPOLLO_LOCUS15489</name>
</gene>
<evidence type="ECO:0000313" key="3">
    <source>
        <dbReference type="Proteomes" id="UP000691718"/>
    </source>
</evidence>
<protein>
    <submittedName>
        <fullName evidence="2">(apollo) hypothetical protein</fullName>
    </submittedName>
</protein>
<keyword evidence="3" id="KW-1185">Reference proteome</keyword>
<accession>A0A8S3X8S3</accession>
<proteinExistence type="predicted"/>